<dbReference type="Proteomes" id="UP000519573">
    <property type="component" value="Unassembled WGS sequence"/>
</dbReference>
<dbReference type="HAMAP" id="MF_01576">
    <property type="entry name" value="THF_DHG_CYH"/>
    <property type="match status" value="1"/>
</dbReference>
<evidence type="ECO:0000259" key="14">
    <source>
        <dbReference type="Pfam" id="PF02882"/>
    </source>
</evidence>
<dbReference type="CDD" id="cd01080">
    <property type="entry name" value="NAD_bind_m-THF_DH_Cyclohyd"/>
    <property type="match status" value="1"/>
</dbReference>
<dbReference type="EMBL" id="JNFA01000019">
    <property type="protein sequence ID" value="KGL41580.1"/>
    <property type="molecule type" value="Genomic_DNA"/>
</dbReference>
<evidence type="ECO:0000313" key="32">
    <source>
        <dbReference type="Proteomes" id="UP000541735"/>
    </source>
</evidence>
<dbReference type="Pfam" id="PF00763">
    <property type="entry name" value="THF_DHG_CYH"/>
    <property type="match status" value="1"/>
</dbReference>
<dbReference type="Proteomes" id="UP000550367">
    <property type="component" value="Unassembled WGS sequence"/>
</dbReference>
<evidence type="ECO:0000313" key="16">
    <source>
        <dbReference type="EMBL" id="MBC1331254.1"/>
    </source>
</evidence>
<dbReference type="GO" id="GO:0035999">
    <property type="term" value="P:tetrahydrofolate interconversion"/>
    <property type="evidence" value="ECO:0007669"/>
    <property type="project" value="UniProtKB-UniRule"/>
</dbReference>
<dbReference type="PANTHER" id="PTHR48099">
    <property type="entry name" value="C-1-TETRAHYDROFOLATE SYNTHASE, CYTOPLASMIC-RELATED"/>
    <property type="match status" value="1"/>
</dbReference>
<evidence type="ECO:0000256" key="6">
    <source>
        <dbReference type="ARBA" id="ARBA00022857"/>
    </source>
</evidence>
<evidence type="ECO:0000256" key="4">
    <source>
        <dbReference type="ARBA" id="ARBA00022755"/>
    </source>
</evidence>
<evidence type="ECO:0000256" key="2">
    <source>
        <dbReference type="ARBA" id="ARBA00022563"/>
    </source>
</evidence>
<evidence type="ECO:0000313" key="22">
    <source>
        <dbReference type="EMBL" id="MBC1796365.1"/>
    </source>
</evidence>
<dbReference type="InterPro" id="IPR020630">
    <property type="entry name" value="THF_DH/CycHdrlase_cat_dom"/>
</dbReference>
<comment type="pathway">
    <text evidence="1 12">One-carbon metabolism; tetrahydrofolate interconversion.</text>
</comment>
<evidence type="ECO:0000313" key="27">
    <source>
        <dbReference type="Proteomes" id="UP000029844"/>
    </source>
</evidence>
<keyword evidence="9 12" id="KW-0486">Methionine biosynthesis</keyword>
<dbReference type="OrthoDB" id="9803580at2"/>
<reference evidence="28 29" key="2">
    <citation type="submission" date="2020-03" db="EMBL/GenBank/DDBJ databases">
        <title>Soil Listeria distribution.</title>
        <authorList>
            <person name="Liao J."/>
            <person name="Wiedmann M."/>
        </authorList>
    </citation>
    <scope>NUCLEOTIDE SEQUENCE [LARGE SCALE GENOMIC DNA]</scope>
    <source>
        <strain evidence="26 35">FSL L7-0153</strain>
        <strain evidence="24 28">FSL L7-0245</strain>
        <strain evidence="25 32">FSL L7-0259</strain>
        <strain evidence="23 29">FSL L7-0360</strain>
        <strain evidence="21 31">FSL L7-0978</strain>
        <strain evidence="22 34">FSL L7-0990</strain>
        <strain evidence="20 36">FSL L7-1299</strain>
        <strain evidence="19 37">FSL L7-1427</strain>
        <strain evidence="18 33">FSL L7-1658</strain>
        <strain evidence="17 38">FSL L7-1681</strain>
        <strain evidence="16 30">FSL L7-1833</strain>
    </source>
</reference>
<dbReference type="EMBL" id="JAARRU010000001">
    <property type="protein sequence ID" value="MBC1563935.1"/>
    <property type="molecule type" value="Genomic_DNA"/>
</dbReference>
<evidence type="ECO:0000313" key="20">
    <source>
        <dbReference type="EMBL" id="MBC1615147.1"/>
    </source>
</evidence>
<dbReference type="PROSITE" id="PS00767">
    <property type="entry name" value="THF_DHG_CYH_2"/>
    <property type="match status" value="1"/>
</dbReference>
<evidence type="ECO:0000313" key="38">
    <source>
        <dbReference type="Proteomes" id="UP000591929"/>
    </source>
</evidence>
<organism evidence="15 27">
    <name type="scientific">Listeria booriae</name>
    <dbReference type="NCBI Taxonomy" id="1552123"/>
    <lineage>
        <taxon>Bacteria</taxon>
        <taxon>Bacillati</taxon>
        <taxon>Bacillota</taxon>
        <taxon>Bacilli</taxon>
        <taxon>Bacillales</taxon>
        <taxon>Listeriaceae</taxon>
        <taxon>Listeria</taxon>
    </lineage>
</organism>
<dbReference type="GO" id="GO:0004477">
    <property type="term" value="F:methenyltetrahydrofolate cyclohydrolase activity"/>
    <property type="evidence" value="ECO:0007669"/>
    <property type="project" value="UniProtKB-UniRule"/>
</dbReference>
<keyword evidence="6 12" id="KW-0521">NADP</keyword>
<dbReference type="Proteomes" id="UP000548082">
    <property type="component" value="Unassembled WGS sequence"/>
</dbReference>
<evidence type="ECO:0000313" key="33">
    <source>
        <dbReference type="Proteomes" id="UP000544413"/>
    </source>
</evidence>
<evidence type="ECO:0000313" key="35">
    <source>
        <dbReference type="Proteomes" id="UP000550367"/>
    </source>
</evidence>
<dbReference type="EMBL" id="JAARSH010000002">
    <property type="protein sequence ID" value="MBC1615147.1"/>
    <property type="molecule type" value="Genomic_DNA"/>
</dbReference>
<evidence type="ECO:0000313" key="34">
    <source>
        <dbReference type="Proteomes" id="UP000548082"/>
    </source>
</evidence>
<evidence type="ECO:0000313" key="26">
    <source>
        <dbReference type="EMBL" id="MBC2243734.1"/>
    </source>
</evidence>
<evidence type="ECO:0000313" key="37">
    <source>
        <dbReference type="Proteomes" id="UP000586951"/>
    </source>
</evidence>
<dbReference type="PRINTS" id="PR00085">
    <property type="entry name" value="THFDHDRGNASE"/>
</dbReference>
<dbReference type="NCBIfam" id="NF008058">
    <property type="entry name" value="PRK10792.1"/>
    <property type="match status" value="1"/>
</dbReference>
<keyword evidence="2 12" id="KW-0554">One-carbon metabolism</keyword>
<evidence type="ECO:0000256" key="12">
    <source>
        <dbReference type="HAMAP-Rule" id="MF_01576"/>
    </source>
</evidence>
<dbReference type="PANTHER" id="PTHR48099:SF5">
    <property type="entry name" value="C-1-TETRAHYDROFOLATE SYNTHASE, CYTOPLASMIC"/>
    <property type="match status" value="1"/>
</dbReference>
<dbReference type="NCBIfam" id="NF010767">
    <property type="entry name" value="PRK14170.1"/>
    <property type="match status" value="1"/>
</dbReference>
<dbReference type="GO" id="GO:0000105">
    <property type="term" value="P:L-histidine biosynthetic process"/>
    <property type="evidence" value="ECO:0007669"/>
    <property type="project" value="UniProtKB-KW"/>
</dbReference>
<dbReference type="Gene3D" id="3.40.50.10860">
    <property type="entry name" value="Leucine Dehydrogenase, chain A, domain 1"/>
    <property type="match status" value="1"/>
</dbReference>
<gene>
    <name evidence="12 16" type="primary">folD</name>
    <name evidence="15" type="ORF">EP57_06990</name>
    <name evidence="16" type="ORF">HB759_04750</name>
    <name evidence="18" type="ORF">HB836_08320</name>
    <name evidence="17" type="ORF">HB847_00935</name>
    <name evidence="20" type="ORF">HB904_03045</name>
    <name evidence="19" type="ORF">HB907_00860</name>
    <name evidence="21" type="ORF">HCA52_06870</name>
    <name evidence="22" type="ORF">HCA55_06490</name>
    <name evidence="23" type="ORF">HCB06_09140</name>
    <name evidence="26" type="ORF">HCB25_06595</name>
    <name evidence="24" type="ORF">HCB26_05380</name>
    <name evidence="25" type="ORF">HCB27_11035</name>
</gene>
<evidence type="ECO:0000313" key="19">
    <source>
        <dbReference type="EMBL" id="MBC1563935.1"/>
    </source>
</evidence>
<dbReference type="eggNOG" id="COG0190">
    <property type="taxonomic scope" value="Bacteria"/>
</dbReference>
<dbReference type="EMBL" id="JAARXI010000004">
    <property type="protein sequence ID" value="MBC2116773.1"/>
    <property type="molecule type" value="Genomic_DNA"/>
</dbReference>
<dbReference type="GeneID" id="58717122"/>
<dbReference type="InterPro" id="IPR020867">
    <property type="entry name" value="THF_DH/CycHdrlase_CS"/>
</dbReference>
<feature type="domain" description="Tetrahydrofolate dehydrogenase/cyclohydrolase catalytic" evidence="13">
    <location>
        <begin position="5"/>
        <end position="119"/>
    </location>
</feature>
<comment type="catalytic activity">
    <reaction evidence="11 12">
        <text>(6R)-5,10-methenyltetrahydrofolate + H2O = (6R)-10-formyltetrahydrofolate + H(+)</text>
        <dbReference type="Rhea" id="RHEA:23700"/>
        <dbReference type="ChEBI" id="CHEBI:15377"/>
        <dbReference type="ChEBI" id="CHEBI:15378"/>
        <dbReference type="ChEBI" id="CHEBI:57455"/>
        <dbReference type="ChEBI" id="CHEBI:195366"/>
        <dbReference type="EC" id="3.5.4.9"/>
    </reaction>
</comment>
<dbReference type="NCBIfam" id="NF010783">
    <property type="entry name" value="PRK14186.1"/>
    <property type="match status" value="1"/>
</dbReference>
<dbReference type="EMBL" id="JAARVG010000005">
    <property type="protein sequence ID" value="MBC1793136.1"/>
    <property type="molecule type" value="Genomic_DNA"/>
</dbReference>
<dbReference type="STRING" id="1552123.EP57_06990"/>
<dbReference type="EMBL" id="JAAROL010000001">
    <property type="protein sequence ID" value="MBC1331254.1"/>
    <property type="molecule type" value="Genomic_DNA"/>
</dbReference>
<dbReference type="EMBL" id="JAARYY010000003">
    <property type="protein sequence ID" value="MBC2243734.1"/>
    <property type="molecule type" value="Genomic_DNA"/>
</dbReference>
<keyword evidence="3 12" id="KW-0028">Amino-acid biosynthesis</keyword>
<dbReference type="SUPFAM" id="SSF53223">
    <property type="entry name" value="Aminoacid dehydrogenase-like, N-terminal domain"/>
    <property type="match status" value="1"/>
</dbReference>
<feature type="binding site" evidence="12">
    <location>
        <begin position="164"/>
        <end position="166"/>
    </location>
    <ligand>
        <name>NADP(+)</name>
        <dbReference type="ChEBI" id="CHEBI:58349"/>
    </ligand>
</feature>
<evidence type="ECO:0000256" key="1">
    <source>
        <dbReference type="ARBA" id="ARBA00004777"/>
    </source>
</evidence>
<dbReference type="Proteomes" id="UP000029844">
    <property type="component" value="Unassembled WGS sequence"/>
</dbReference>
<dbReference type="Proteomes" id="UP000544413">
    <property type="component" value="Unassembled WGS sequence"/>
</dbReference>
<evidence type="ECO:0000256" key="10">
    <source>
        <dbReference type="ARBA" id="ARBA00023268"/>
    </source>
</evidence>
<dbReference type="Proteomes" id="UP000586951">
    <property type="component" value="Unassembled WGS sequence"/>
</dbReference>
<evidence type="ECO:0000313" key="30">
    <source>
        <dbReference type="Proteomes" id="UP000532866"/>
    </source>
</evidence>
<dbReference type="Gene3D" id="3.40.50.720">
    <property type="entry name" value="NAD(P)-binding Rossmann-like Domain"/>
    <property type="match status" value="1"/>
</dbReference>
<dbReference type="Proteomes" id="UP000541735">
    <property type="component" value="Unassembled WGS sequence"/>
</dbReference>
<keyword evidence="27" id="KW-1185">Reference proteome</keyword>
<evidence type="ECO:0000313" key="24">
    <source>
        <dbReference type="EMBL" id="MBC2165996.1"/>
    </source>
</evidence>
<comment type="catalytic activity">
    <reaction evidence="12">
        <text>(6R)-5,10-methylene-5,6,7,8-tetrahydrofolate + NADP(+) = (6R)-5,10-methenyltetrahydrofolate + NADPH</text>
        <dbReference type="Rhea" id="RHEA:22812"/>
        <dbReference type="ChEBI" id="CHEBI:15636"/>
        <dbReference type="ChEBI" id="CHEBI:57455"/>
        <dbReference type="ChEBI" id="CHEBI:57783"/>
        <dbReference type="ChEBI" id="CHEBI:58349"/>
        <dbReference type="EC" id="1.5.1.5"/>
    </reaction>
</comment>
<comment type="function">
    <text evidence="12">Catalyzes the oxidation of 5,10-methylenetetrahydrofolate to 5,10-methenyltetrahydrofolate and then the hydrolysis of 5,10-methenyltetrahydrofolate to 10-formyltetrahydrofolate.</text>
</comment>
<dbReference type="InterPro" id="IPR046346">
    <property type="entry name" value="Aminoacid_DH-like_N_sf"/>
</dbReference>
<dbReference type="EMBL" id="JAARVD010000003">
    <property type="protein sequence ID" value="MBC1796365.1"/>
    <property type="molecule type" value="Genomic_DNA"/>
</dbReference>
<keyword evidence="10 12" id="KW-0511">Multifunctional enzyme</keyword>
<accession>A0A099WBV6</accession>
<evidence type="ECO:0000256" key="5">
    <source>
        <dbReference type="ARBA" id="ARBA00022801"/>
    </source>
</evidence>
<comment type="similarity">
    <text evidence="12">Belongs to the tetrahydrofolate dehydrogenase/cyclohydrolase family.</text>
</comment>
<dbReference type="Proteomes" id="UP000532866">
    <property type="component" value="Unassembled WGS sequence"/>
</dbReference>
<dbReference type="RefSeq" id="WP_036085404.1">
    <property type="nucleotide sequence ID" value="NZ_CBCSHQ010000005.1"/>
</dbReference>
<evidence type="ECO:0000259" key="13">
    <source>
        <dbReference type="Pfam" id="PF00763"/>
    </source>
</evidence>
<comment type="caution">
    <text evidence="15">The sequence shown here is derived from an EMBL/GenBank/DDBJ whole genome shotgun (WGS) entry which is preliminary data.</text>
</comment>
<dbReference type="NCBIfam" id="NF010785">
    <property type="entry name" value="PRK14188.1"/>
    <property type="match status" value="1"/>
</dbReference>
<comment type="subunit">
    <text evidence="12">Homodimer.</text>
</comment>
<dbReference type="AlphaFoldDB" id="A0A099WBV6"/>
<dbReference type="InterPro" id="IPR036291">
    <property type="entry name" value="NAD(P)-bd_dom_sf"/>
</dbReference>
<dbReference type="EC" id="1.5.1.5" evidence="12"/>
<evidence type="ECO:0000256" key="9">
    <source>
        <dbReference type="ARBA" id="ARBA00023167"/>
    </source>
</evidence>
<dbReference type="InterPro" id="IPR020631">
    <property type="entry name" value="THF_DH/CycHdrlase_NAD-bd_dom"/>
</dbReference>
<dbReference type="Proteomes" id="UP000539064">
    <property type="component" value="Unassembled WGS sequence"/>
</dbReference>
<evidence type="ECO:0000256" key="7">
    <source>
        <dbReference type="ARBA" id="ARBA00023002"/>
    </source>
</evidence>
<evidence type="ECO:0000313" key="17">
    <source>
        <dbReference type="EMBL" id="MBC1370912.1"/>
    </source>
</evidence>
<dbReference type="Proteomes" id="UP000529446">
    <property type="component" value="Unassembled WGS sequence"/>
</dbReference>
<evidence type="ECO:0000313" key="31">
    <source>
        <dbReference type="Proteomes" id="UP000539064"/>
    </source>
</evidence>
<evidence type="ECO:0000313" key="21">
    <source>
        <dbReference type="EMBL" id="MBC1793136.1"/>
    </source>
</evidence>
<keyword evidence="4 12" id="KW-0658">Purine biosynthesis</keyword>
<dbReference type="UniPathway" id="UPA00193"/>
<keyword evidence="8 12" id="KW-0368">Histidine biosynthesis</keyword>
<dbReference type="GO" id="GO:0006164">
    <property type="term" value="P:purine nucleotide biosynthetic process"/>
    <property type="evidence" value="ECO:0007669"/>
    <property type="project" value="UniProtKB-KW"/>
</dbReference>
<evidence type="ECO:0000256" key="11">
    <source>
        <dbReference type="ARBA" id="ARBA00036357"/>
    </source>
</evidence>
<dbReference type="GO" id="GO:0009086">
    <property type="term" value="P:methionine biosynthetic process"/>
    <property type="evidence" value="ECO:0007669"/>
    <property type="project" value="UniProtKB-KW"/>
</dbReference>
<dbReference type="EMBL" id="JAARYD010000005">
    <property type="protein sequence ID" value="MBC2177155.1"/>
    <property type="molecule type" value="Genomic_DNA"/>
</dbReference>
<dbReference type="Pfam" id="PF02882">
    <property type="entry name" value="THF_DHG_CYH_C"/>
    <property type="match status" value="1"/>
</dbReference>
<keyword evidence="7 12" id="KW-0560">Oxidoreductase</keyword>
<evidence type="ECO:0000313" key="15">
    <source>
        <dbReference type="EMBL" id="KGL41580.1"/>
    </source>
</evidence>
<evidence type="ECO:0000313" key="28">
    <source>
        <dbReference type="Proteomes" id="UP000519573"/>
    </source>
</evidence>
<dbReference type="GO" id="GO:0004488">
    <property type="term" value="F:methylenetetrahydrofolate dehydrogenase (NADP+) activity"/>
    <property type="evidence" value="ECO:0007669"/>
    <property type="project" value="UniProtKB-UniRule"/>
</dbReference>
<sequence>MGQIIDGKQLAKKIQEDVTHEVAELAKQNLQPGLAVVLVGDNQASRTYVRNKQKRTEEAGMKSVLIELPEDISEAKLLETVEDLNNDVTIHGILVQLPLPKHISEDKVIDTIIPEKDVDGFHPINVGNLYVGKEAFVPCTPAGIIELIKSTGTAIEGKRAVVIGRSNIVGKPVAQLLLQENATVTIAHSRTKDLPAVAREADILVVATGLAKFIKKDAIKPGAVVIDVGMDRDENNKLCGDVDFDDVKDTAGYITPVPGGVGPMTITMLLANTLKAAKRIWDKQLQTK</sequence>
<evidence type="ECO:0000313" key="18">
    <source>
        <dbReference type="EMBL" id="MBC1401606.1"/>
    </source>
</evidence>
<evidence type="ECO:0000313" key="29">
    <source>
        <dbReference type="Proteomes" id="UP000529446"/>
    </source>
</evidence>
<dbReference type="Proteomes" id="UP000591929">
    <property type="component" value="Unassembled WGS sequence"/>
</dbReference>
<dbReference type="GO" id="GO:0005829">
    <property type="term" value="C:cytosol"/>
    <property type="evidence" value="ECO:0007669"/>
    <property type="project" value="TreeGrafter"/>
</dbReference>
<evidence type="ECO:0000256" key="3">
    <source>
        <dbReference type="ARBA" id="ARBA00022605"/>
    </source>
</evidence>
<evidence type="ECO:0000256" key="8">
    <source>
        <dbReference type="ARBA" id="ARBA00023102"/>
    </source>
</evidence>
<evidence type="ECO:0000313" key="36">
    <source>
        <dbReference type="Proteomes" id="UP000574104"/>
    </source>
</evidence>
<proteinExistence type="inferred from homology"/>
<evidence type="ECO:0000313" key="25">
    <source>
        <dbReference type="EMBL" id="MBC2177155.1"/>
    </source>
</evidence>
<dbReference type="EMBL" id="JAARPT010000004">
    <property type="protein sequence ID" value="MBC1401606.1"/>
    <property type="molecule type" value="Genomic_DNA"/>
</dbReference>
<dbReference type="FunFam" id="3.40.50.10860:FF:000001">
    <property type="entry name" value="Bifunctional protein FolD"/>
    <property type="match status" value="1"/>
</dbReference>
<keyword evidence="5 12" id="KW-0378">Hydrolase</keyword>
<dbReference type="Proteomes" id="UP000574104">
    <property type="component" value="Unassembled WGS sequence"/>
</dbReference>
<dbReference type="SUPFAM" id="SSF51735">
    <property type="entry name" value="NAD(P)-binding Rossmann-fold domains"/>
    <property type="match status" value="1"/>
</dbReference>
<dbReference type="PROSITE" id="PS00766">
    <property type="entry name" value="THF_DHG_CYH_1"/>
    <property type="match status" value="1"/>
</dbReference>
<dbReference type="InterPro" id="IPR000672">
    <property type="entry name" value="THF_DH/CycHdrlase"/>
</dbReference>
<comment type="caution">
    <text evidence="12">Lacks conserved residue(s) required for the propagation of feature annotation.</text>
</comment>
<feature type="domain" description="Tetrahydrofolate dehydrogenase/cyclohydrolase NAD(P)-binding" evidence="14">
    <location>
        <begin position="138"/>
        <end position="279"/>
    </location>
</feature>
<protein>
    <recommendedName>
        <fullName evidence="12">Bifunctional protein FolD</fullName>
    </recommendedName>
    <domain>
        <recommendedName>
            <fullName evidence="12">Methylenetetrahydrofolate dehydrogenase</fullName>
            <ecNumber evidence="12">1.5.1.5</ecNumber>
        </recommendedName>
    </domain>
    <domain>
        <recommendedName>
            <fullName evidence="12">Methenyltetrahydrofolate cyclohydrolase</fullName>
            <ecNumber evidence="12">3.5.4.9</ecNumber>
        </recommendedName>
    </domain>
</protein>
<dbReference type="EMBL" id="JAARPL010000001">
    <property type="protein sequence ID" value="MBC1370912.1"/>
    <property type="molecule type" value="Genomic_DNA"/>
</dbReference>
<dbReference type="FunFam" id="3.40.50.720:FF:000094">
    <property type="entry name" value="Bifunctional protein FolD"/>
    <property type="match status" value="1"/>
</dbReference>
<reference evidence="15 27" key="1">
    <citation type="submission" date="2014-05" db="EMBL/GenBank/DDBJ databases">
        <title>Novel Listeriaceae from food processing environments.</title>
        <authorList>
            <person name="den Bakker H.C."/>
        </authorList>
    </citation>
    <scope>NUCLEOTIDE SEQUENCE [LARGE SCALE GENOMIC DNA]</scope>
    <source>
        <strain evidence="15 27">FSL A5-0281</strain>
    </source>
</reference>
<dbReference type="EMBL" id="JAARYH010000002">
    <property type="protein sequence ID" value="MBC2165996.1"/>
    <property type="molecule type" value="Genomic_DNA"/>
</dbReference>
<dbReference type="EC" id="3.5.4.9" evidence="12"/>
<evidence type="ECO:0000313" key="23">
    <source>
        <dbReference type="EMBL" id="MBC2116773.1"/>
    </source>
</evidence>
<name>A0A099WBV6_9LIST</name>